<protein>
    <recommendedName>
        <fullName evidence="3">Methyltransferase type 11 domain-containing protein</fullName>
    </recommendedName>
</protein>
<organism evidence="1 2">
    <name type="scientific">Thermophilibacter immobilis</name>
    <dbReference type="NCBI Taxonomy" id="2779519"/>
    <lineage>
        <taxon>Bacteria</taxon>
        <taxon>Bacillati</taxon>
        <taxon>Actinomycetota</taxon>
        <taxon>Coriobacteriia</taxon>
        <taxon>Coriobacteriales</taxon>
        <taxon>Atopobiaceae</taxon>
        <taxon>Thermophilibacter</taxon>
    </lineage>
</organism>
<name>A0A7S7MA22_9ACTN</name>
<sequence>MIGLARARHPDLRFVRVDATNFTLGEPVDVVFSNAMLRWIDCEKHPDALACVSAALAPRGQFVFECGGRDCCARIHGALARVFVVARGRGYEIPFWFPTVGGGVRAARRGCGPAGDACGALRSAHEAGRFGGHGGLDSPVREAPVCRRAHR</sequence>
<evidence type="ECO:0000313" key="2">
    <source>
        <dbReference type="Proteomes" id="UP000593735"/>
    </source>
</evidence>
<evidence type="ECO:0008006" key="3">
    <source>
        <dbReference type="Google" id="ProtNLM"/>
    </source>
</evidence>
<proteinExistence type="predicted"/>
<evidence type="ECO:0000313" key="1">
    <source>
        <dbReference type="EMBL" id="QOY61510.1"/>
    </source>
</evidence>
<keyword evidence="2" id="KW-1185">Reference proteome</keyword>
<gene>
    <name evidence="1" type="ORF">INP52_00930</name>
</gene>
<dbReference type="Proteomes" id="UP000593735">
    <property type="component" value="Chromosome"/>
</dbReference>
<dbReference type="AlphaFoldDB" id="A0A7S7MA22"/>
<dbReference type="SUPFAM" id="SSF53335">
    <property type="entry name" value="S-adenosyl-L-methionine-dependent methyltransferases"/>
    <property type="match status" value="1"/>
</dbReference>
<dbReference type="EMBL" id="CP063767">
    <property type="protein sequence ID" value="QOY61510.1"/>
    <property type="molecule type" value="Genomic_DNA"/>
</dbReference>
<dbReference type="InterPro" id="IPR029063">
    <property type="entry name" value="SAM-dependent_MTases_sf"/>
</dbReference>
<accession>A0A7S7MA22</accession>
<dbReference type="Gene3D" id="3.40.50.150">
    <property type="entry name" value="Vaccinia Virus protein VP39"/>
    <property type="match status" value="1"/>
</dbReference>
<reference evidence="1 2" key="1">
    <citation type="submission" date="2020-10" db="EMBL/GenBank/DDBJ databases">
        <title>Olsenella immobilis sp.nov., isolated from the mud in a fermentation cellar used for the production of Chinese strong-flavoured liquor.</title>
        <authorList>
            <person name="Lu L."/>
        </authorList>
    </citation>
    <scope>NUCLEOTIDE SEQUENCE [LARGE SCALE GENOMIC DNA]</scope>
    <source>
        <strain evidence="1 2">LZLJ-2</strain>
    </source>
</reference>
<dbReference type="KEGG" id="tio:INP52_00930"/>